<evidence type="ECO:0000256" key="10">
    <source>
        <dbReference type="ARBA" id="ARBA00023004"/>
    </source>
</evidence>
<dbReference type="OrthoDB" id="9770937at2"/>
<comment type="cofactor">
    <cofactor evidence="3">
        <name>[4Fe-4S] cluster</name>
        <dbReference type="ChEBI" id="CHEBI:49883"/>
    </cofactor>
</comment>
<evidence type="ECO:0000313" key="17">
    <source>
        <dbReference type="EMBL" id="OQK17884.1"/>
    </source>
</evidence>
<dbReference type="NCBIfam" id="TIGR03821">
    <property type="entry name" value="EFP_modif_epmB"/>
    <property type="match status" value="1"/>
</dbReference>
<keyword evidence="6 14" id="KW-0004">4Fe-4S</keyword>
<keyword evidence="8 14" id="KW-0479">Metal-binding</keyword>
<gene>
    <name evidence="17" type="ORF">AU255_08490</name>
</gene>
<feature type="binding site" evidence="14">
    <location>
        <position position="111"/>
    </location>
    <ligand>
        <name>[4Fe-4S] cluster</name>
        <dbReference type="ChEBI" id="CHEBI:49883"/>
        <note>4Fe-4S-S-AdoMet</note>
    </ligand>
</feature>
<dbReference type="PANTHER" id="PTHR30538">
    <property type="entry name" value="LYSINE 2,3-AMINOMUTASE-RELATED"/>
    <property type="match status" value="1"/>
</dbReference>
<name>A0A1V8M8H5_9GAMM</name>
<protein>
    <recommendedName>
        <fullName evidence="5">L-lysine 2,3-aminomutase</fullName>
    </recommendedName>
    <alternativeName>
        <fullName evidence="13">EF-P post-translational modification enzyme B</fullName>
    </alternativeName>
</protein>
<dbReference type="InterPro" id="IPR007197">
    <property type="entry name" value="rSAM"/>
</dbReference>
<evidence type="ECO:0000256" key="5">
    <source>
        <dbReference type="ARBA" id="ARBA00022363"/>
    </source>
</evidence>
<dbReference type="GO" id="GO:0051539">
    <property type="term" value="F:4 iron, 4 sulfur cluster binding"/>
    <property type="evidence" value="ECO:0007669"/>
    <property type="project" value="UniProtKB-KW"/>
</dbReference>
<dbReference type="AlphaFoldDB" id="A0A1V8M8H5"/>
<dbReference type="SFLD" id="SFLDF00314">
    <property type="entry name" value="L-lysine_2_3-aminomutase_(yjeK"/>
    <property type="match status" value="1"/>
</dbReference>
<evidence type="ECO:0000256" key="6">
    <source>
        <dbReference type="ARBA" id="ARBA00022485"/>
    </source>
</evidence>
<dbReference type="CDD" id="cd01335">
    <property type="entry name" value="Radical_SAM"/>
    <property type="match status" value="1"/>
</dbReference>
<feature type="binding site" evidence="14">
    <location>
        <position position="115"/>
    </location>
    <ligand>
        <name>[4Fe-4S] cluster</name>
        <dbReference type="ChEBI" id="CHEBI:49883"/>
        <note>4Fe-4S-S-AdoMet</note>
    </ligand>
</feature>
<comment type="caution">
    <text evidence="17">The sequence shown here is derived from an EMBL/GenBank/DDBJ whole genome shotgun (WGS) entry which is preliminary data.</text>
</comment>
<evidence type="ECO:0000259" key="16">
    <source>
        <dbReference type="PROSITE" id="PS51918"/>
    </source>
</evidence>
<keyword evidence="7" id="KW-0949">S-adenosyl-L-methionine</keyword>
<dbReference type="GO" id="GO:0046872">
    <property type="term" value="F:metal ion binding"/>
    <property type="evidence" value="ECO:0007669"/>
    <property type="project" value="UniProtKB-KW"/>
</dbReference>
<feature type="modified residue" description="N6-(pyridoxal phosphate)lysine" evidence="15">
    <location>
        <position position="323"/>
    </location>
</feature>
<accession>A0A1V8M8H5</accession>
<feature type="binding site" evidence="14">
    <location>
        <position position="118"/>
    </location>
    <ligand>
        <name>[4Fe-4S] cluster</name>
        <dbReference type="ChEBI" id="CHEBI:49883"/>
        <note>4Fe-4S-S-AdoMet</note>
    </ligand>
</feature>
<dbReference type="SFLD" id="SFLDS00029">
    <property type="entry name" value="Radical_SAM"/>
    <property type="match status" value="1"/>
</dbReference>
<dbReference type="STRING" id="1420851.AU255_08490"/>
<evidence type="ECO:0000256" key="13">
    <source>
        <dbReference type="ARBA" id="ARBA00030756"/>
    </source>
</evidence>
<dbReference type="InterPro" id="IPR013785">
    <property type="entry name" value="Aldolase_TIM"/>
</dbReference>
<dbReference type="PANTHER" id="PTHR30538:SF1">
    <property type="entry name" value="L-LYSINE 2,3-AMINOMUTASE"/>
    <property type="match status" value="1"/>
</dbReference>
<keyword evidence="9 15" id="KW-0663">Pyridoxal phosphate</keyword>
<reference evidence="17 18" key="1">
    <citation type="submission" date="2015-12" db="EMBL/GenBank/DDBJ databases">
        <authorList>
            <person name="Shamseldin A."/>
            <person name="Moawad H."/>
            <person name="Abd El-Rahim W.M."/>
            <person name="Sadowsky M.J."/>
        </authorList>
    </citation>
    <scope>NUCLEOTIDE SEQUENCE [LARGE SCALE GENOMIC DNA]</scope>
    <source>
        <strain evidence="17 18">WF1</strain>
    </source>
</reference>
<sequence>MTAHISTWQQELASAFSKPEDLLLYLDIDSQAFSHLSRHDFAMRVPLSYANCMQKGKLDDPLLMQVLPIADELSNPAEFQNDPVGDLSALTENCIIHKYQGRVLFITTGGCAINCRFCFRRNFPYAEVQLNKHKEATALGYIQDNPDIHEVILSGGDPLLLSDQRLNDLMQKLSRIAHLKRIRIHTRLPIVLPARITSELISILKNSPIPIIIVTHCNHANELSVQVITACRALKQPNITLLNQSVLLKGINDNTQILQSLSEQLFAAGILPYYLHLLDKAKGTAHFEITQTKALKIHQALQHVLPGYLVPKLVKEQAGEAAKTLIV</sequence>
<evidence type="ECO:0000256" key="1">
    <source>
        <dbReference type="ARBA" id="ARBA00001352"/>
    </source>
</evidence>
<feature type="domain" description="Radical SAM core" evidence="16">
    <location>
        <begin position="97"/>
        <end position="320"/>
    </location>
</feature>
<keyword evidence="11 14" id="KW-0411">Iron-sulfur</keyword>
<evidence type="ECO:0000313" key="18">
    <source>
        <dbReference type="Proteomes" id="UP000191980"/>
    </source>
</evidence>
<dbReference type="GO" id="GO:0016853">
    <property type="term" value="F:isomerase activity"/>
    <property type="evidence" value="ECO:0007669"/>
    <property type="project" value="UniProtKB-KW"/>
</dbReference>
<dbReference type="SUPFAM" id="SSF102114">
    <property type="entry name" value="Radical SAM enzymes"/>
    <property type="match status" value="1"/>
</dbReference>
<dbReference type="PIRSF" id="PIRSF004911">
    <property type="entry name" value="DUF160"/>
    <property type="match status" value="1"/>
</dbReference>
<comment type="cofactor">
    <cofactor evidence="2 15">
        <name>pyridoxal 5'-phosphate</name>
        <dbReference type="ChEBI" id="CHEBI:597326"/>
    </cofactor>
</comment>
<comment type="catalytic activity">
    <reaction evidence="1">
        <text>L-lysine = D-beta-lysine</text>
        <dbReference type="Rhea" id="RHEA:44148"/>
        <dbReference type="ChEBI" id="CHEBI:32551"/>
        <dbReference type="ChEBI" id="CHEBI:84138"/>
    </reaction>
</comment>
<evidence type="ECO:0000256" key="4">
    <source>
        <dbReference type="ARBA" id="ARBA00008703"/>
    </source>
</evidence>
<dbReference type="PROSITE" id="PS51918">
    <property type="entry name" value="RADICAL_SAM"/>
    <property type="match status" value="1"/>
</dbReference>
<dbReference type="EMBL" id="LPUF01000001">
    <property type="protein sequence ID" value="OQK17884.1"/>
    <property type="molecule type" value="Genomic_DNA"/>
</dbReference>
<keyword evidence="12" id="KW-0413">Isomerase</keyword>
<dbReference type="InterPro" id="IPR003739">
    <property type="entry name" value="Lys_aminomutase/Glu_NH3_mut"/>
</dbReference>
<evidence type="ECO:0000256" key="15">
    <source>
        <dbReference type="PIRSR" id="PIRSR603739-50"/>
    </source>
</evidence>
<dbReference type="NCBIfam" id="TIGR00238">
    <property type="entry name" value="KamA family radical SAM protein"/>
    <property type="match status" value="1"/>
</dbReference>
<keyword evidence="10" id="KW-0408">Iron</keyword>
<dbReference type="InterPro" id="IPR022462">
    <property type="entry name" value="EpmB"/>
</dbReference>
<keyword evidence="18" id="KW-1185">Reference proteome</keyword>
<dbReference type="InterPro" id="IPR058240">
    <property type="entry name" value="rSAM_sf"/>
</dbReference>
<dbReference type="RefSeq" id="WP_080522492.1">
    <property type="nucleotide sequence ID" value="NZ_LPUF01000001.1"/>
</dbReference>
<proteinExistence type="inferred from homology"/>
<dbReference type="Proteomes" id="UP000191980">
    <property type="component" value="Unassembled WGS sequence"/>
</dbReference>
<evidence type="ECO:0000256" key="2">
    <source>
        <dbReference type="ARBA" id="ARBA00001933"/>
    </source>
</evidence>
<evidence type="ECO:0000256" key="8">
    <source>
        <dbReference type="ARBA" id="ARBA00022723"/>
    </source>
</evidence>
<evidence type="ECO:0000256" key="7">
    <source>
        <dbReference type="ARBA" id="ARBA00022691"/>
    </source>
</evidence>
<evidence type="ECO:0000256" key="3">
    <source>
        <dbReference type="ARBA" id="ARBA00001966"/>
    </source>
</evidence>
<evidence type="ECO:0000256" key="12">
    <source>
        <dbReference type="ARBA" id="ARBA00023235"/>
    </source>
</evidence>
<evidence type="ECO:0000256" key="14">
    <source>
        <dbReference type="PIRSR" id="PIRSR004911-1"/>
    </source>
</evidence>
<dbReference type="Gene3D" id="3.20.20.70">
    <property type="entry name" value="Aldolase class I"/>
    <property type="match status" value="1"/>
</dbReference>
<comment type="similarity">
    <text evidence="4">Belongs to the radical SAM superfamily. KamA family.</text>
</comment>
<dbReference type="Pfam" id="PF04055">
    <property type="entry name" value="Radical_SAM"/>
    <property type="match status" value="1"/>
</dbReference>
<evidence type="ECO:0000256" key="11">
    <source>
        <dbReference type="ARBA" id="ARBA00023014"/>
    </source>
</evidence>
<dbReference type="SFLD" id="SFLDG01070">
    <property type="entry name" value="PLP-dependent"/>
    <property type="match status" value="1"/>
</dbReference>
<evidence type="ECO:0000256" key="9">
    <source>
        <dbReference type="ARBA" id="ARBA00022898"/>
    </source>
</evidence>
<organism evidence="17 18">
    <name type="scientific">Methyloprofundus sedimenti</name>
    <dbReference type="NCBI Taxonomy" id="1420851"/>
    <lineage>
        <taxon>Bacteria</taxon>
        <taxon>Pseudomonadati</taxon>
        <taxon>Pseudomonadota</taxon>
        <taxon>Gammaproteobacteria</taxon>
        <taxon>Methylococcales</taxon>
        <taxon>Methylococcaceae</taxon>
        <taxon>Methyloprofundus</taxon>
    </lineage>
</organism>